<gene>
    <name evidence="6" type="ORF">APICC_01938</name>
</gene>
<dbReference type="GO" id="GO:0035591">
    <property type="term" value="F:signaling adaptor activity"/>
    <property type="evidence" value="ECO:0007669"/>
    <property type="project" value="TreeGrafter"/>
</dbReference>
<evidence type="ECO:0000313" key="6">
    <source>
        <dbReference type="EMBL" id="PBC32761.1"/>
    </source>
</evidence>
<dbReference type="PROSITE" id="PS50294">
    <property type="entry name" value="WD_REPEATS_REGION"/>
    <property type="match status" value="1"/>
</dbReference>
<dbReference type="GO" id="GO:1904263">
    <property type="term" value="P:positive regulation of TORC1 signaling"/>
    <property type="evidence" value="ECO:0007669"/>
    <property type="project" value="TreeGrafter"/>
</dbReference>
<evidence type="ECO:0000259" key="5">
    <source>
        <dbReference type="PROSITE" id="PS50908"/>
    </source>
</evidence>
<feature type="repeat" description="WD" evidence="4">
    <location>
        <begin position="190"/>
        <end position="232"/>
    </location>
</feature>
<proteinExistence type="inferred from homology"/>
<evidence type="ECO:0000256" key="3">
    <source>
        <dbReference type="ARBA" id="ARBA00038452"/>
    </source>
</evidence>
<reference evidence="6 7" key="1">
    <citation type="submission" date="2014-07" db="EMBL/GenBank/DDBJ databases">
        <title>Genomic and transcriptomic analysis on Apis cerana provide comprehensive insights into honey bee biology.</title>
        <authorList>
            <person name="Diao Q."/>
            <person name="Sun L."/>
            <person name="Zheng H."/>
            <person name="Zheng H."/>
            <person name="Xu S."/>
            <person name="Wang S."/>
            <person name="Zeng Z."/>
            <person name="Hu F."/>
            <person name="Su S."/>
            <person name="Wu J."/>
        </authorList>
    </citation>
    <scope>NUCLEOTIDE SEQUENCE [LARGE SCALE GENOMIC DNA]</scope>
    <source>
        <tissue evidence="6">Pupae without intestine</tissue>
    </source>
</reference>
<dbReference type="InterPro" id="IPR019775">
    <property type="entry name" value="WD40_repeat_CS"/>
</dbReference>
<dbReference type="PROSITE" id="PS50908">
    <property type="entry name" value="RWD"/>
    <property type="match status" value="1"/>
</dbReference>
<dbReference type="Pfam" id="PF00400">
    <property type="entry name" value="WD40"/>
    <property type="match status" value="2"/>
</dbReference>
<dbReference type="InterPro" id="IPR016135">
    <property type="entry name" value="UBQ-conjugating_enzyme/RWD"/>
</dbReference>
<dbReference type="PROSITE" id="PS50082">
    <property type="entry name" value="WD_REPEATS_2"/>
    <property type="match status" value="2"/>
</dbReference>
<dbReference type="Gene3D" id="2.130.10.10">
    <property type="entry name" value="YVTN repeat-like/Quinoprotein amine dehydrogenase"/>
    <property type="match status" value="1"/>
</dbReference>
<dbReference type="InterPro" id="IPR036322">
    <property type="entry name" value="WD40_repeat_dom_sf"/>
</dbReference>
<keyword evidence="2" id="KW-0677">Repeat</keyword>
<dbReference type="Pfam" id="PF17120">
    <property type="entry name" value="zf-RING_16"/>
    <property type="match status" value="1"/>
</dbReference>
<dbReference type="OrthoDB" id="311712at2759"/>
<evidence type="ECO:0000256" key="4">
    <source>
        <dbReference type="PROSITE-ProRule" id="PRU00221"/>
    </source>
</evidence>
<dbReference type="EMBL" id="KZ288215">
    <property type="protein sequence ID" value="PBC32761.1"/>
    <property type="molecule type" value="Genomic_DNA"/>
</dbReference>
<name>A0A2A3EP07_APICC</name>
<dbReference type="CDD" id="cd16692">
    <property type="entry name" value="mRING-H2-C3H3C2_WDR59"/>
    <property type="match status" value="1"/>
</dbReference>
<dbReference type="Proteomes" id="UP000242457">
    <property type="component" value="Unassembled WGS sequence"/>
</dbReference>
<dbReference type="PANTHER" id="PTHR46170">
    <property type="entry name" value="GATOR COMPLEX PROTEIN WDR59"/>
    <property type="match status" value="1"/>
</dbReference>
<evidence type="ECO:0000313" key="7">
    <source>
        <dbReference type="Proteomes" id="UP000242457"/>
    </source>
</evidence>
<dbReference type="Gene3D" id="3.10.110.10">
    <property type="entry name" value="Ubiquitin Conjugating Enzyme"/>
    <property type="match status" value="1"/>
</dbReference>
<dbReference type="InterPro" id="IPR039456">
    <property type="entry name" value="WDR59_mRING-H2-C3H3C2"/>
</dbReference>
<evidence type="ECO:0000256" key="1">
    <source>
        <dbReference type="ARBA" id="ARBA00022574"/>
    </source>
</evidence>
<organism evidence="6 7">
    <name type="scientific">Apis cerana cerana</name>
    <name type="common">Oriental honeybee</name>
    <dbReference type="NCBI Taxonomy" id="94128"/>
    <lineage>
        <taxon>Eukaryota</taxon>
        <taxon>Metazoa</taxon>
        <taxon>Ecdysozoa</taxon>
        <taxon>Arthropoda</taxon>
        <taxon>Hexapoda</taxon>
        <taxon>Insecta</taxon>
        <taxon>Pterygota</taxon>
        <taxon>Neoptera</taxon>
        <taxon>Endopterygota</taxon>
        <taxon>Hymenoptera</taxon>
        <taxon>Apocrita</taxon>
        <taxon>Aculeata</taxon>
        <taxon>Apoidea</taxon>
        <taxon>Anthophila</taxon>
        <taxon>Apidae</taxon>
        <taxon>Apis</taxon>
    </lineage>
</organism>
<feature type="domain" description="RWD" evidence="5">
    <location>
        <begin position="405"/>
        <end position="507"/>
    </location>
</feature>
<dbReference type="GO" id="GO:0005774">
    <property type="term" value="C:vacuolar membrane"/>
    <property type="evidence" value="ECO:0007669"/>
    <property type="project" value="TreeGrafter"/>
</dbReference>
<dbReference type="SUPFAM" id="SSF50978">
    <property type="entry name" value="WD40 repeat-like"/>
    <property type="match status" value="1"/>
</dbReference>
<dbReference type="InterPro" id="IPR049567">
    <property type="entry name" value="WDR59-like"/>
</dbReference>
<sequence>MSNRWGSDYVVTEHRDLQANTMAVDATGNYVLLAGRRCFAVKHLDESLDILKKFQRQSKYEVGSAEWNPTSINCHLCAVSSNTRIEILSLIGTGSYDLQTTNSLKAHTRVVSDLNWHPKERDIIASCSIDTFIHIWDIRDQRRPGLSLSAVAGSSQVRWNTLSPNILATAHDGDIKIWDQRKGNSPMQYIAAHLTKIHGLDWCPFQQNQLATSSQDCTVKIFDISNPRRAESILTTNSPVWRARYTPFGEGLVTIVVPQLRRGENSLLLWNTTNLNAPIYTFVGHTDVVLEFQWRHQKLENSDFELITWSKDQCLRIYKIDPFLKKLCGHGIDDSTSIYTQYSEDNNLRTLQSVQQLQLNDSQTDREMNCMTTKVDEPILNSEADVYIENNKEISSPTQPKTLQQEFSLINMNIPNIEVNAMDAVERSCTVTASNKSYNVILKVNFPPNYPYSAQPTFQFCPGTTIDNTTLAKLLKVLKQTAQQRVKKNRSCLEPCLRQLITTLEQTCKKDENESTHLGYDIQDNANFLNSSNMYTNYQDAYIPFPRTSGAKFCCVGILVCFGRASYTRRSSMKPECTTPRALSALGNGIGSGEHFIHMYPNSYVQSNDNIPISSFYFQDRKMNRGLHNTNRMTYRSCCKNYHFMVMIYDASSLFFVNKELAEKYVINITDIPAMCQYNANIAASLERADLVQAWCLAALVISQPISNVGQNSCQSPDIDAPWHLHPFGQNLIHSLIQHYAKQSDIQMAGMLSCAFSYRSENPDVAQTRMSSKSINISVKAFYRKMVVKGKAWFPNFLSLYVFEMFWFLGFSYHGDICYCLTASEWKCHDATKHPGGSPYHTIHLADTTLEGWNFQNLKQHRSNSWSDSLDDLKLIQDTFGDSVKSIRLLDEKYTTLYDGYKKAYAEVLHRWRLLDARAQVLKHVSTTPLDTHKGVEFQSECQLCGKVSRGPQCMNCKRLALECVICHISVRGPSNFCIFCGHGGHTQHLATWFATKTLCPTGCGCYCLQESSALLKL</sequence>
<dbReference type="GO" id="GO:0035859">
    <property type="term" value="C:Seh1-associated complex"/>
    <property type="evidence" value="ECO:0007669"/>
    <property type="project" value="TreeGrafter"/>
</dbReference>
<evidence type="ECO:0000256" key="2">
    <source>
        <dbReference type="ARBA" id="ARBA00022737"/>
    </source>
</evidence>
<feature type="repeat" description="WD" evidence="4">
    <location>
        <begin position="104"/>
        <end position="146"/>
    </location>
</feature>
<dbReference type="AlphaFoldDB" id="A0A2A3EP07"/>
<dbReference type="SMART" id="SM00591">
    <property type="entry name" value="RWD"/>
    <property type="match status" value="1"/>
</dbReference>
<dbReference type="InterPro" id="IPR049566">
    <property type="entry name" value="WDR59_RTC1-like_RING_Znf"/>
</dbReference>
<keyword evidence="7" id="KW-1185">Reference proteome</keyword>
<comment type="similarity">
    <text evidence="3">Belongs to the WD repeat WDR59 family.</text>
</comment>
<dbReference type="InterPro" id="IPR006575">
    <property type="entry name" value="RWD_dom"/>
</dbReference>
<dbReference type="GO" id="GO:0034198">
    <property type="term" value="P:cellular response to amino acid starvation"/>
    <property type="evidence" value="ECO:0007669"/>
    <property type="project" value="TreeGrafter"/>
</dbReference>
<dbReference type="SMART" id="SM00320">
    <property type="entry name" value="WD40"/>
    <property type="match status" value="5"/>
</dbReference>
<dbReference type="PANTHER" id="PTHR46170:SF1">
    <property type="entry name" value="GATOR COMPLEX PROTEIN WDR59"/>
    <property type="match status" value="1"/>
</dbReference>
<keyword evidence="1 4" id="KW-0853">WD repeat</keyword>
<dbReference type="STRING" id="94128.A0A2A3EP07"/>
<dbReference type="InterPro" id="IPR015943">
    <property type="entry name" value="WD40/YVTN_repeat-like_dom_sf"/>
</dbReference>
<protein>
    <submittedName>
        <fullName evidence="6">WD repeat-containing protein</fullName>
    </submittedName>
</protein>
<dbReference type="InterPro" id="IPR001680">
    <property type="entry name" value="WD40_rpt"/>
</dbReference>
<dbReference type="PROSITE" id="PS00678">
    <property type="entry name" value="WD_REPEATS_1"/>
    <property type="match status" value="1"/>
</dbReference>
<accession>A0A2A3EP07</accession>